<sequence length="150" mass="17797">MESSKEIISQFANFLYKMNNQIFDGDKIDEFKLFAMNNNIPLTLSNEHLVKSILIQFNNLMEELSVNEEEQIKLIKTLNELKLKANKDATEYQVVLNTLHQKKNYLIEFMKLYKNDQLAQQKFNMVFNNRKDIHDAMLTMISNIVQKKHH</sequence>
<protein>
    <submittedName>
        <fullName evidence="1">Uncharacterized protein</fullName>
    </submittedName>
</protein>
<reference evidence="1" key="1">
    <citation type="submission" date="2017-02" db="EMBL/GenBank/DDBJ databases">
        <title>Delving into the versatile metabolic prowess of the omnipresent phylum Bacteroidetes.</title>
        <authorList>
            <person name="Nobu M.K."/>
            <person name="Mei R."/>
            <person name="Narihiro T."/>
            <person name="Kuroda K."/>
            <person name="Liu W.-T."/>
        </authorList>
    </citation>
    <scope>NUCLEOTIDE SEQUENCE</scope>
    <source>
        <strain evidence="1">ADurb.Bin160</strain>
    </source>
</reference>
<proteinExistence type="predicted"/>
<name>A0A1V5ZRC8_9BACT</name>
<comment type="caution">
    <text evidence="1">The sequence shown here is derived from an EMBL/GenBank/DDBJ whole genome shotgun (WGS) entry which is preliminary data.</text>
</comment>
<dbReference type="AlphaFoldDB" id="A0A1V5ZRC8"/>
<evidence type="ECO:0000313" key="1">
    <source>
        <dbReference type="EMBL" id="OQB42374.1"/>
    </source>
</evidence>
<dbReference type="EMBL" id="MWDB01000003">
    <property type="protein sequence ID" value="OQB42374.1"/>
    <property type="molecule type" value="Genomic_DNA"/>
</dbReference>
<gene>
    <name evidence="1" type="ORF">BWY04_00253</name>
</gene>
<dbReference type="Proteomes" id="UP000485621">
    <property type="component" value="Unassembled WGS sequence"/>
</dbReference>
<accession>A0A1V5ZRC8</accession>
<organism evidence="1">
    <name type="scientific">candidate division CPR1 bacterium ADurb.Bin160</name>
    <dbReference type="NCBI Taxonomy" id="1852826"/>
    <lineage>
        <taxon>Bacteria</taxon>
        <taxon>candidate division CPR1</taxon>
    </lineage>
</organism>